<feature type="region of interest" description="Disordered" evidence="13">
    <location>
        <begin position="83"/>
        <end position="106"/>
    </location>
</feature>
<feature type="transmembrane region" description="Helical" evidence="14">
    <location>
        <begin position="274"/>
        <end position="292"/>
    </location>
</feature>
<evidence type="ECO:0000256" key="3">
    <source>
        <dbReference type="ARBA" id="ARBA00022475"/>
    </source>
</evidence>
<dbReference type="EMBL" id="CAEZUO010000106">
    <property type="protein sequence ID" value="CAB4616819.1"/>
    <property type="molecule type" value="Genomic_DNA"/>
</dbReference>
<dbReference type="PANTHER" id="PTHR46382:SF1">
    <property type="entry name" value="PHOSPHATIDATE CYTIDYLYLTRANSFERASE"/>
    <property type="match status" value="1"/>
</dbReference>
<feature type="region of interest" description="Disordered" evidence="13">
    <location>
        <begin position="24"/>
        <end position="69"/>
    </location>
</feature>
<keyword evidence="11" id="KW-0594">Phospholipid biosynthesis</keyword>
<keyword evidence="5" id="KW-0808">Transferase</keyword>
<evidence type="ECO:0000256" key="1">
    <source>
        <dbReference type="ARBA" id="ARBA00004651"/>
    </source>
</evidence>
<keyword evidence="8 14" id="KW-1133">Transmembrane helix</keyword>
<feature type="compositionally biased region" description="Basic and acidic residues" evidence="13">
    <location>
        <begin position="201"/>
        <end position="212"/>
    </location>
</feature>
<keyword evidence="12" id="KW-1208">Phospholipid metabolism</keyword>
<dbReference type="GO" id="GO:0016024">
    <property type="term" value="P:CDP-diacylglycerol biosynthetic process"/>
    <property type="evidence" value="ECO:0007669"/>
    <property type="project" value="TreeGrafter"/>
</dbReference>
<evidence type="ECO:0000256" key="6">
    <source>
        <dbReference type="ARBA" id="ARBA00022692"/>
    </source>
</evidence>
<comment type="subcellular location">
    <subcellularLocation>
        <location evidence="1">Cell membrane</location>
        <topology evidence="1">Multi-pass membrane protein</topology>
    </subcellularLocation>
</comment>
<dbReference type="AlphaFoldDB" id="A0A6J6HYY4"/>
<keyword evidence="3" id="KW-1003">Cell membrane</keyword>
<dbReference type="PANTHER" id="PTHR46382">
    <property type="entry name" value="PHOSPHATIDATE CYTIDYLYLTRANSFERASE"/>
    <property type="match status" value="1"/>
</dbReference>
<evidence type="ECO:0000256" key="11">
    <source>
        <dbReference type="ARBA" id="ARBA00023209"/>
    </source>
</evidence>
<evidence type="ECO:0000256" key="12">
    <source>
        <dbReference type="ARBA" id="ARBA00023264"/>
    </source>
</evidence>
<evidence type="ECO:0000256" key="10">
    <source>
        <dbReference type="ARBA" id="ARBA00023136"/>
    </source>
</evidence>
<feature type="region of interest" description="Disordered" evidence="13">
    <location>
        <begin position="182"/>
        <end position="220"/>
    </location>
</feature>
<evidence type="ECO:0000313" key="15">
    <source>
        <dbReference type="EMBL" id="CAB4616819.1"/>
    </source>
</evidence>
<keyword evidence="7" id="KW-0548">Nucleotidyltransferase</keyword>
<feature type="transmembrane region" description="Helical" evidence="14">
    <location>
        <begin position="354"/>
        <end position="375"/>
    </location>
</feature>
<feature type="region of interest" description="Disordered" evidence="13">
    <location>
        <begin position="147"/>
        <end position="167"/>
    </location>
</feature>
<evidence type="ECO:0000256" key="5">
    <source>
        <dbReference type="ARBA" id="ARBA00022679"/>
    </source>
</evidence>
<proteinExistence type="inferred from homology"/>
<reference evidence="15" key="1">
    <citation type="submission" date="2020-05" db="EMBL/GenBank/DDBJ databases">
        <authorList>
            <person name="Chiriac C."/>
            <person name="Salcher M."/>
            <person name="Ghai R."/>
            <person name="Kavagutti S V."/>
        </authorList>
    </citation>
    <scope>NUCLEOTIDE SEQUENCE</scope>
</reference>
<comment type="similarity">
    <text evidence="2">Belongs to the CDS family.</text>
</comment>
<evidence type="ECO:0000256" key="4">
    <source>
        <dbReference type="ARBA" id="ARBA00022516"/>
    </source>
</evidence>
<organism evidence="15">
    <name type="scientific">freshwater metagenome</name>
    <dbReference type="NCBI Taxonomy" id="449393"/>
    <lineage>
        <taxon>unclassified sequences</taxon>
        <taxon>metagenomes</taxon>
        <taxon>ecological metagenomes</taxon>
    </lineage>
</organism>
<feature type="transmembrane region" description="Helical" evidence="14">
    <location>
        <begin position="396"/>
        <end position="419"/>
    </location>
</feature>
<protein>
    <submittedName>
        <fullName evidence="15">Unannotated protein</fullName>
    </submittedName>
</protein>
<keyword evidence="9" id="KW-0443">Lipid metabolism</keyword>
<feature type="compositionally biased region" description="Basic residues" evidence="13">
    <location>
        <begin position="154"/>
        <end position="165"/>
    </location>
</feature>
<keyword evidence="10 14" id="KW-0472">Membrane</keyword>
<sequence length="488" mass="51233">MASDDLSREPRAPGDPEEVRIITADEIAEASNRPDVATRLPERELPPPPPPVMNVGPPTGEHEMPHWTEPATGQVPAVVIGDNAGEEDRASMADAPRWRSEHDSTDHGDLLADLAASEPEEQVVERLGALDTDERISDEAYLNFDDVELDPQPRRRGARRGRSARVSREAVDPLSAILLPPDLVGPSAAAPPPPPPPPAARPERVRAQKDDEAAPAESKSRNVPMAAAVGIGMAIVAALLFKAGPLPTLLLIEVVLVAAGFEFFGAMQKSGFRPATLLGLAAVAALPLATYWKGESAIPAIIFLTFLFGIVWYLSSASGRARPTANLGVTLIGVIWVGVFGSFAALLVDIPVQGVSILLVAVVAAVATDVGGFFFGRAMGRSPLSSISPNKTVEGLVGGMAATVFAVFVFVVVLGVSSLGAGKALLLAVVLAVVAPLGDLAESLFKRDLGLKDMGSLLPEHGGLLDRFDALLFVLPTTYYVVRILGLG</sequence>
<feature type="transmembrane region" description="Helical" evidence="14">
    <location>
        <begin position="298"/>
        <end position="315"/>
    </location>
</feature>
<evidence type="ECO:0000256" key="13">
    <source>
        <dbReference type="SAM" id="MobiDB-lite"/>
    </source>
</evidence>
<feature type="compositionally biased region" description="Basic and acidic residues" evidence="13">
    <location>
        <begin position="86"/>
        <end position="106"/>
    </location>
</feature>
<evidence type="ECO:0000256" key="7">
    <source>
        <dbReference type="ARBA" id="ARBA00022695"/>
    </source>
</evidence>
<evidence type="ECO:0000256" key="2">
    <source>
        <dbReference type="ARBA" id="ARBA00010185"/>
    </source>
</evidence>
<dbReference type="GO" id="GO:0005886">
    <property type="term" value="C:plasma membrane"/>
    <property type="evidence" value="ECO:0007669"/>
    <property type="project" value="UniProtKB-SubCell"/>
</dbReference>
<keyword evidence="4" id="KW-0444">Lipid biosynthesis</keyword>
<dbReference type="InterPro" id="IPR000374">
    <property type="entry name" value="PC_trans"/>
</dbReference>
<gene>
    <name evidence="15" type="ORF">UFOPK1827_01669</name>
</gene>
<keyword evidence="6 14" id="KW-0812">Transmembrane</keyword>
<feature type="transmembrane region" description="Helical" evidence="14">
    <location>
        <begin position="327"/>
        <end position="348"/>
    </location>
</feature>
<name>A0A6J6HYY4_9ZZZZ</name>
<dbReference type="GO" id="GO:0004605">
    <property type="term" value="F:phosphatidate cytidylyltransferase activity"/>
    <property type="evidence" value="ECO:0007669"/>
    <property type="project" value="TreeGrafter"/>
</dbReference>
<evidence type="ECO:0000256" key="14">
    <source>
        <dbReference type="SAM" id="Phobius"/>
    </source>
</evidence>
<feature type="compositionally biased region" description="Pro residues" evidence="13">
    <location>
        <begin position="189"/>
        <end position="200"/>
    </location>
</feature>
<evidence type="ECO:0000256" key="8">
    <source>
        <dbReference type="ARBA" id="ARBA00022989"/>
    </source>
</evidence>
<evidence type="ECO:0000256" key="9">
    <source>
        <dbReference type="ARBA" id="ARBA00023098"/>
    </source>
</evidence>
<dbReference type="Pfam" id="PF01148">
    <property type="entry name" value="CTP_transf_1"/>
    <property type="match status" value="1"/>
</dbReference>
<accession>A0A6J6HYY4</accession>
<dbReference type="PROSITE" id="PS01315">
    <property type="entry name" value="CDS"/>
    <property type="match status" value="1"/>
</dbReference>